<evidence type="ECO:0000313" key="2">
    <source>
        <dbReference type="Proteomes" id="UP000314294"/>
    </source>
</evidence>
<dbReference type="Proteomes" id="UP000314294">
    <property type="component" value="Unassembled WGS sequence"/>
</dbReference>
<gene>
    <name evidence="1" type="ORF">EYF80_056575</name>
</gene>
<evidence type="ECO:0000313" key="1">
    <source>
        <dbReference type="EMBL" id="TNN33261.1"/>
    </source>
</evidence>
<dbReference type="EMBL" id="SRLO01002295">
    <property type="protein sequence ID" value="TNN33261.1"/>
    <property type="molecule type" value="Genomic_DNA"/>
</dbReference>
<dbReference type="AlphaFoldDB" id="A0A4Z2EXG3"/>
<name>A0A4Z2EXG3_9TELE</name>
<organism evidence="1 2">
    <name type="scientific">Liparis tanakae</name>
    <name type="common">Tanaka's snailfish</name>
    <dbReference type="NCBI Taxonomy" id="230148"/>
    <lineage>
        <taxon>Eukaryota</taxon>
        <taxon>Metazoa</taxon>
        <taxon>Chordata</taxon>
        <taxon>Craniata</taxon>
        <taxon>Vertebrata</taxon>
        <taxon>Euteleostomi</taxon>
        <taxon>Actinopterygii</taxon>
        <taxon>Neopterygii</taxon>
        <taxon>Teleostei</taxon>
        <taxon>Neoteleostei</taxon>
        <taxon>Acanthomorphata</taxon>
        <taxon>Eupercaria</taxon>
        <taxon>Perciformes</taxon>
        <taxon>Cottioidei</taxon>
        <taxon>Cottales</taxon>
        <taxon>Liparidae</taxon>
        <taxon>Liparis</taxon>
    </lineage>
</organism>
<keyword evidence="2" id="KW-1185">Reference proteome</keyword>
<proteinExistence type="predicted"/>
<protein>
    <submittedName>
        <fullName evidence="1">Uncharacterized protein</fullName>
    </submittedName>
</protein>
<sequence length="101" mass="10655">MPPPRPISKLPSLRRRQFDKGFDTPHPIVAVIPVLSSASASKVNLAGGVACAELIKAETSNGTLQTNGAALYRTRAADVPADTSFMDVHAYGHDFGLNHSG</sequence>
<reference evidence="1 2" key="1">
    <citation type="submission" date="2019-03" db="EMBL/GenBank/DDBJ databases">
        <title>First draft genome of Liparis tanakae, snailfish: a comprehensive survey of snailfish specific genes.</title>
        <authorList>
            <person name="Kim W."/>
            <person name="Song I."/>
            <person name="Jeong J.-H."/>
            <person name="Kim D."/>
            <person name="Kim S."/>
            <person name="Ryu S."/>
            <person name="Song J.Y."/>
            <person name="Lee S.K."/>
        </authorList>
    </citation>
    <scope>NUCLEOTIDE SEQUENCE [LARGE SCALE GENOMIC DNA]</scope>
    <source>
        <tissue evidence="1">Muscle</tissue>
    </source>
</reference>
<accession>A0A4Z2EXG3</accession>
<comment type="caution">
    <text evidence="1">The sequence shown here is derived from an EMBL/GenBank/DDBJ whole genome shotgun (WGS) entry which is preliminary data.</text>
</comment>